<dbReference type="Gene3D" id="3.90.1200.10">
    <property type="match status" value="1"/>
</dbReference>
<dbReference type="InterPro" id="IPR011009">
    <property type="entry name" value="Kinase-like_dom_sf"/>
</dbReference>
<dbReference type="HOGENOM" id="CLU_066396_0_0_5"/>
<accession>A0A0B4X147</accession>
<gene>
    <name evidence="2" type="ORF">RGR602_CH00927</name>
</gene>
<keyword evidence="2" id="KW-0808">Transferase</keyword>
<dbReference type="Pfam" id="PF01636">
    <property type="entry name" value="APH"/>
    <property type="match status" value="1"/>
</dbReference>
<evidence type="ECO:0000313" key="3">
    <source>
        <dbReference type="Proteomes" id="UP000031368"/>
    </source>
</evidence>
<dbReference type="InterPro" id="IPR002575">
    <property type="entry name" value="Aminoglycoside_PTrfase"/>
</dbReference>
<protein>
    <submittedName>
        <fullName evidence="2">Protein kinase-like domain-containing protein</fullName>
    </submittedName>
</protein>
<dbReference type="AlphaFoldDB" id="A0A0B4X147"/>
<organism evidence="2 3">
    <name type="scientific">Rhizobium gallicum bv. gallicum R602sp</name>
    <dbReference type="NCBI Taxonomy" id="1041138"/>
    <lineage>
        <taxon>Bacteria</taxon>
        <taxon>Pseudomonadati</taxon>
        <taxon>Pseudomonadota</taxon>
        <taxon>Alphaproteobacteria</taxon>
        <taxon>Hyphomicrobiales</taxon>
        <taxon>Rhizobiaceae</taxon>
        <taxon>Rhizobium/Agrobacterium group</taxon>
        <taxon>Rhizobium</taxon>
    </lineage>
</organism>
<sequence>MLIWKGPGNGAFLLAAVRLPGELLMLKDETGSGPILRDGLVWRATRPWTANVHSLFRHLKQCGFASAPRSAGYDENFERVTFIEGECGDLDSVQMRLDTVLTSAARLLRIYHDCSTSFQGAAEGAWQLKPKPPFEVICHGDFAPYNVVMRDGKAIGIIDFEAAHPGPRLWDIAYAVYRWAPLSRHIAVESIVTIETQINRARDFLDGYGLPADERAALPDLVIERLKGLVAFMEAEEARGSEKYRKDIEDGHHRLFRDDIGYIRGHRAQIAAGIMAN</sequence>
<dbReference type="KEGG" id="rga:RGR602_CH00927"/>
<evidence type="ECO:0000259" key="1">
    <source>
        <dbReference type="Pfam" id="PF01636"/>
    </source>
</evidence>
<name>A0A0B4X147_9HYPH</name>
<evidence type="ECO:0000313" key="2">
    <source>
        <dbReference type="EMBL" id="AJD40288.1"/>
    </source>
</evidence>
<reference evidence="2 3" key="1">
    <citation type="submission" date="2013-11" db="EMBL/GenBank/DDBJ databases">
        <title>Complete genome sequence of Rhizobium gallicum bv. gallicum R602.</title>
        <authorList>
            <person name="Bustos P."/>
            <person name="Santamaria R.I."/>
            <person name="Lozano L."/>
            <person name="Acosta J.L."/>
            <person name="Ormeno-Orrillo E."/>
            <person name="Rogel M.A."/>
            <person name="Romero D."/>
            <person name="Cevallos M.A."/>
            <person name="Martinez-Romero E."/>
            <person name="Gonzalez V."/>
        </authorList>
    </citation>
    <scope>NUCLEOTIDE SEQUENCE [LARGE SCALE GENOMIC DNA]</scope>
    <source>
        <strain evidence="2 3">R602</strain>
    </source>
</reference>
<proteinExistence type="predicted"/>
<dbReference type="Proteomes" id="UP000031368">
    <property type="component" value="Chromosome"/>
</dbReference>
<dbReference type="SUPFAM" id="SSF56112">
    <property type="entry name" value="Protein kinase-like (PK-like)"/>
    <property type="match status" value="1"/>
</dbReference>
<dbReference type="EMBL" id="CP006877">
    <property type="protein sequence ID" value="AJD40288.1"/>
    <property type="molecule type" value="Genomic_DNA"/>
</dbReference>
<dbReference type="GO" id="GO:0016301">
    <property type="term" value="F:kinase activity"/>
    <property type="evidence" value="ECO:0007669"/>
    <property type="project" value="UniProtKB-KW"/>
</dbReference>
<feature type="domain" description="Aminoglycoside phosphotransferase" evidence="1">
    <location>
        <begin position="126"/>
        <end position="180"/>
    </location>
</feature>
<keyword evidence="3" id="KW-1185">Reference proteome</keyword>
<keyword evidence="2" id="KW-0418">Kinase</keyword>